<protein>
    <submittedName>
        <fullName evidence="2">Uncharacterized protein</fullName>
    </submittedName>
</protein>
<feature type="chain" id="PRO_5020180098" evidence="1">
    <location>
        <begin position="17"/>
        <end position="530"/>
    </location>
</feature>
<accession>A0A4P9YM92</accession>
<evidence type="ECO:0000313" key="2">
    <source>
        <dbReference type="EMBL" id="RKP20648.1"/>
    </source>
</evidence>
<organism evidence="2 3">
    <name type="scientific">Rozella allomycis (strain CSF55)</name>
    <dbReference type="NCBI Taxonomy" id="988480"/>
    <lineage>
        <taxon>Eukaryota</taxon>
        <taxon>Fungi</taxon>
        <taxon>Fungi incertae sedis</taxon>
        <taxon>Cryptomycota</taxon>
        <taxon>Cryptomycota incertae sedis</taxon>
        <taxon>Rozella</taxon>
    </lineage>
</organism>
<proteinExistence type="predicted"/>
<evidence type="ECO:0000313" key="3">
    <source>
        <dbReference type="Proteomes" id="UP000281549"/>
    </source>
</evidence>
<reference evidence="3" key="1">
    <citation type="journal article" date="2018" name="Nat. Microbiol.">
        <title>Leveraging single-cell genomics to expand the fungal tree of life.</title>
        <authorList>
            <person name="Ahrendt S.R."/>
            <person name="Quandt C.A."/>
            <person name="Ciobanu D."/>
            <person name="Clum A."/>
            <person name="Salamov A."/>
            <person name="Andreopoulos B."/>
            <person name="Cheng J.F."/>
            <person name="Woyke T."/>
            <person name="Pelin A."/>
            <person name="Henrissat B."/>
            <person name="Reynolds N.K."/>
            <person name="Benny G.L."/>
            <person name="Smith M.E."/>
            <person name="James T.Y."/>
            <person name="Grigoriev I.V."/>
        </authorList>
    </citation>
    <scope>NUCLEOTIDE SEQUENCE [LARGE SCALE GENOMIC DNA]</scope>
    <source>
        <strain evidence="3">CSF55</strain>
    </source>
</reference>
<keyword evidence="1" id="KW-0732">Signal</keyword>
<evidence type="ECO:0000256" key="1">
    <source>
        <dbReference type="SAM" id="SignalP"/>
    </source>
</evidence>
<dbReference type="AlphaFoldDB" id="A0A4P9YM92"/>
<name>A0A4P9YM92_ROZAC</name>
<gene>
    <name evidence="2" type="ORF">ROZALSC1DRAFT_27884</name>
</gene>
<dbReference type="Proteomes" id="UP000281549">
    <property type="component" value="Unassembled WGS sequence"/>
</dbReference>
<sequence length="530" mass="61643">MKILLYFIILFCSCLCLLKRDLDGSCSEFNIHKTGIALRYRGSCNGEKLPWKSDFDNADLIKPDSFYVSIYGRFNDEPIRVERYPYDHVMQYHRTDSINDRWPEDHIVVENMEKYSYLNHNLENQSLYYVISFTYRYMKEGNVNEVVLNQGWLYPKSCIISSGASGTEIDVSEGANLSFHFWLKIKNPKDNKACNFNFNKIKVYLDLVKDKVDNVGLVPKLYEYYASYLKDYLTIPLDIDKSELKADAAILNFHFTIPAELGTWVGDLYTIRVYTNAISNISDTNLLFLGPKIKIFNGRKIYEDVKQTFDVEVRVKQQGEIVYFIPMYQTISADNTVLIHPDCKFSKILPFSLSMSNRSTEFEVLLPEDYCNYLNTIDYCLQVFSPPNLHLNEKAVRLFSKRELVPIFDFVSTRLQPCPNLDEFESKIVFYVLLQNEPYPDDAGGVFYLRNSFIPDDYIDIQIMFDSESGARRISVSFETLYGGERGEIYVPTLNPGRPFVTPEIATIDWKGVRRIHKFQNRITCTKNTK</sequence>
<feature type="signal peptide" evidence="1">
    <location>
        <begin position="1"/>
        <end position="16"/>
    </location>
</feature>
<dbReference type="EMBL" id="ML005036">
    <property type="protein sequence ID" value="RKP20648.1"/>
    <property type="molecule type" value="Genomic_DNA"/>
</dbReference>